<dbReference type="WBParaSite" id="ES5_v2.g25627.t1">
    <property type="protein sequence ID" value="ES5_v2.g25627.t1"/>
    <property type="gene ID" value="ES5_v2.g25627"/>
</dbReference>
<protein>
    <submittedName>
        <fullName evidence="2">Transposase</fullName>
    </submittedName>
</protein>
<reference evidence="2" key="1">
    <citation type="submission" date="2022-11" db="UniProtKB">
        <authorList>
            <consortium name="WormBaseParasite"/>
        </authorList>
    </citation>
    <scope>IDENTIFICATION</scope>
</reference>
<evidence type="ECO:0000313" key="1">
    <source>
        <dbReference type="Proteomes" id="UP000887579"/>
    </source>
</evidence>
<name>A0AC34G7V4_9BILA</name>
<proteinExistence type="predicted"/>
<organism evidence="1 2">
    <name type="scientific">Panagrolaimus sp. ES5</name>
    <dbReference type="NCBI Taxonomy" id="591445"/>
    <lineage>
        <taxon>Eukaryota</taxon>
        <taxon>Metazoa</taxon>
        <taxon>Ecdysozoa</taxon>
        <taxon>Nematoda</taxon>
        <taxon>Chromadorea</taxon>
        <taxon>Rhabditida</taxon>
        <taxon>Tylenchina</taxon>
        <taxon>Panagrolaimomorpha</taxon>
        <taxon>Panagrolaimoidea</taxon>
        <taxon>Panagrolaimidae</taxon>
        <taxon>Panagrolaimus</taxon>
    </lineage>
</organism>
<accession>A0AC34G7V4</accession>
<evidence type="ECO:0000313" key="2">
    <source>
        <dbReference type="WBParaSite" id="ES5_v2.g25627.t1"/>
    </source>
</evidence>
<dbReference type="Proteomes" id="UP000887579">
    <property type="component" value="Unplaced"/>
</dbReference>
<sequence>KVKPFMYGFCISNFGTLSYEPEKNPKIRRKDFQLNNANSSTLSLYIAAYENSNETSHDSFITKNDAETRLNKYENVKKWESLQQPILGNKNCFEFPRQQDDRHAIQPEVMQFTASQRLLNPNDSSPSTNRKTMSKQEKQDIVRRWKEGYLETKPNLKGGYVQILDNKKVMGHICIHCEKYFIGGNIGGKQRDHECVKKSPTFSTSQKQIAKEASLKMIKTDLLPFAVVYKPGLLGFATAMLEIGAELGPQVVKNVTIDDVKSLLPHPTTLSNHINDLSLKKPQLYSILKRKSSDSGISLMIDGTSKTFHYTGIHISFIDENWKFSTLLTDLISGHGKGESTSAYVSEKSLNFLKDFGVDVSLVNAFITDEAASMVSAFANTDRLIVCACHMIWTISKHCLVLYAKDKADQPILHQSLQIVCGMKKKLKEVITAIRSRIYINKIITHPLYQSNETRFLSFITSVDSFLSLSDEDHKIIDAGLTGHTVYPSYLELVEASNDLKTIYNVLYPTMSVLRTLEVFIYLYIY</sequence>